<feature type="chain" id="PRO_5043711051" evidence="4">
    <location>
        <begin position="27"/>
        <end position="886"/>
    </location>
</feature>
<keyword evidence="3" id="KW-0812">Transmembrane</keyword>
<dbReference type="InterPro" id="IPR027607">
    <property type="entry name" value="Surf_Exclu_SEC10/PgrA"/>
</dbReference>
<feature type="compositionally biased region" description="Polar residues" evidence="2">
    <location>
        <begin position="179"/>
        <end position="194"/>
    </location>
</feature>
<evidence type="ECO:0000256" key="3">
    <source>
        <dbReference type="SAM" id="Phobius"/>
    </source>
</evidence>
<feature type="coiled-coil region" evidence="1">
    <location>
        <begin position="545"/>
        <end position="767"/>
    </location>
</feature>
<organism evidence="5 6">
    <name type="scientific">Streptococcus gordonii</name>
    <dbReference type="NCBI Taxonomy" id="1302"/>
    <lineage>
        <taxon>Bacteria</taxon>
        <taxon>Bacillati</taxon>
        <taxon>Bacillota</taxon>
        <taxon>Bacilli</taxon>
        <taxon>Lactobacillales</taxon>
        <taxon>Streptococcaceae</taxon>
        <taxon>Streptococcus</taxon>
    </lineage>
</organism>
<keyword evidence="3" id="KW-0472">Membrane</keyword>
<feature type="compositionally biased region" description="Polar residues" evidence="2">
    <location>
        <begin position="276"/>
        <end position="290"/>
    </location>
</feature>
<feature type="compositionally biased region" description="Polar residues" evidence="2">
    <location>
        <begin position="787"/>
        <end position="802"/>
    </location>
</feature>
<feature type="compositionally biased region" description="Polar residues" evidence="2">
    <location>
        <begin position="253"/>
        <end position="269"/>
    </location>
</feature>
<evidence type="ECO:0000313" key="5">
    <source>
        <dbReference type="EMBL" id="KJQ56641.1"/>
    </source>
</evidence>
<keyword evidence="4" id="KW-0732">Signal</keyword>
<dbReference type="RefSeq" id="WP_045505672.1">
    <property type="nucleotide sequence ID" value="NZ_JYGL01000002.1"/>
</dbReference>
<evidence type="ECO:0000256" key="2">
    <source>
        <dbReference type="SAM" id="MobiDB-lite"/>
    </source>
</evidence>
<evidence type="ECO:0000256" key="1">
    <source>
        <dbReference type="SAM" id="Coils"/>
    </source>
</evidence>
<comment type="caution">
    <text evidence="5">The sequence shown here is derived from an EMBL/GenBank/DDBJ whole genome shotgun (WGS) entry which is preliminary data.</text>
</comment>
<feature type="region of interest" description="Disordered" evidence="2">
    <location>
        <begin position="783"/>
        <end position="805"/>
    </location>
</feature>
<feature type="region of interest" description="Disordered" evidence="2">
    <location>
        <begin position="56"/>
        <end position="290"/>
    </location>
</feature>
<dbReference type="NCBIfam" id="TIGR04320">
    <property type="entry name" value="Surf_Exclu_PgrA"/>
    <property type="match status" value="1"/>
</dbReference>
<evidence type="ECO:0000256" key="4">
    <source>
        <dbReference type="SAM" id="SignalP"/>
    </source>
</evidence>
<dbReference type="Proteomes" id="UP000033658">
    <property type="component" value="Unassembled WGS sequence"/>
</dbReference>
<dbReference type="EMBL" id="JYGL01000002">
    <property type="protein sequence ID" value="KJQ56641.1"/>
    <property type="molecule type" value="Genomic_DNA"/>
</dbReference>
<feature type="compositionally biased region" description="Basic and acidic residues" evidence="2">
    <location>
        <begin position="211"/>
        <end position="230"/>
    </location>
</feature>
<dbReference type="AlphaFoldDB" id="A0AAW3H525"/>
<sequence length="886" mass="96334">MFKKMLSAFSVGALALSLLFAKEAKADQVTEGKPAPEDTTDQGTNTQAVSAVNKAEVDAAKDSLDQKNEQVKEGEAAVKEAEKSVETAKANAELAKEAVKTAEEGTQASSATKEAAREAVANQTEAVKEAEKVAQASQTELDKSQNQANSQVQKTQEAKEALKKEDEKVSQAQADLEQAQKTQAGSSAEVSANLEQAKADVANSQAAVNKTQEEVNKAEQSDSQRQEKIDQAASNKAQADSDAEKAKQALDKASSQETEAQAKLSQAQANLEAAQATENDSLKPSVSNNKNKLYMTPEYIAALKQLADPNTPQSQISQIEARLTAVNDKAKSYNNYIADPNDSTKMYDTNNIPYEVRRELSQFASELINQLRAQMGTGETLLTPSSLEFADKVSQAYRNDNWNWDLMNRYHHDTWGINRVAREYGLVTTTSEQEQQGLQYYENAYIWRANTAQMSVADMKRDIYFSLVEFMYNGYEWVHAKSISGLNTGSQKNYLGVDFSMESDITVAHFTMVSEDQVKYATKNNFDATPLTASGNSTPSDPQALAQAQAAYDQAKSAHDQAQAEKTAAQTAYDQAVTAVQAAQKQLDEAKQAPMELATAQAALESAKQELEKNQEKLSKAQEALNLANSDQADKAAALSKAQETLSAAQAAQAVARDRLAQEEKALAQANQALEQARTKRDAAQTAVAQAQTALDQAQKNLANLQDAQTNLEQAQATLTAAEKDLADKTRDLAAKQQTLSELKAAQAQAEKLYNRLAAQIQAQEKQKRDDHYRNILDQTEKHLNAPVQSNPSVEMQTQESSPDPLVKTKEEPIVKGVATRKAPASRVASMSSDPSENHSMQASVGSSKLPNTGSRLSVWAMMSGILALVSGFALLVWKHKKESKN</sequence>
<feature type="compositionally biased region" description="Basic and acidic residues" evidence="2">
    <location>
        <begin position="56"/>
        <end position="86"/>
    </location>
</feature>
<feature type="compositionally biased region" description="Basic and acidic residues" evidence="2">
    <location>
        <begin position="156"/>
        <end position="169"/>
    </location>
</feature>
<feature type="region of interest" description="Disordered" evidence="2">
    <location>
        <begin position="819"/>
        <end position="850"/>
    </location>
</feature>
<reference evidence="5 6" key="1">
    <citation type="submission" date="2015-02" db="EMBL/GenBank/DDBJ databases">
        <title>Evolution of amylase-binding proteins of oral streptococcal species.</title>
        <authorList>
            <person name="Haase E.M."/>
        </authorList>
    </citation>
    <scope>NUCLEOTIDE SEQUENCE [LARGE SCALE GENOMIC DNA]</scope>
    <source>
        <strain evidence="5 6">G9B</strain>
    </source>
</reference>
<feature type="compositionally biased region" description="Polar residues" evidence="2">
    <location>
        <begin position="829"/>
        <end position="850"/>
    </location>
</feature>
<dbReference type="NCBIfam" id="TIGR01167">
    <property type="entry name" value="LPXTG_anchor"/>
    <property type="match status" value="1"/>
</dbReference>
<protein>
    <submittedName>
        <fullName evidence="5">Chromosome partition protein Smc</fullName>
    </submittedName>
</protein>
<evidence type="ECO:0000313" key="6">
    <source>
        <dbReference type="Proteomes" id="UP000033658"/>
    </source>
</evidence>
<keyword evidence="1" id="KW-0175">Coiled coil</keyword>
<dbReference type="SUPFAM" id="SSF57997">
    <property type="entry name" value="Tropomyosin"/>
    <property type="match status" value="1"/>
</dbReference>
<feature type="compositionally biased region" description="Polar residues" evidence="2">
    <location>
        <begin position="135"/>
        <end position="155"/>
    </location>
</feature>
<proteinExistence type="predicted"/>
<feature type="transmembrane region" description="Helical" evidence="3">
    <location>
        <begin position="857"/>
        <end position="878"/>
    </location>
</feature>
<accession>A0AAW3H525</accession>
<gene>
    <name evidence="5" type="primary">smc_5</name>
    <name evidence="5" type="ORF">TZ86_01977</name>
</gene>
<name>A0AAW3H525_STRGN</name>
<keyword evidence="3" id="KW-1133">Transmembrane helix</keyword>
<dbReference type="Gene3D" id="1.20.120.330">
    <property type="entry name" value="Nucleotidyltransferases domain 2"/>
    <property type="match status" value="1"/>
</dbReference>
<feature type="compositionally biased region" description="Basic and acidic residues" evidence="2">
    <location>
        <begin position="94"/>
        <end position="103"/>
    </location>
</feature>
<feature type="signal peptide" evidence="4">
    <location>
        <begin position="1"/>
        <end position="26"/>
    </location>
</feature>